<gene>
    <name evidence="2" type="ORF">HNV28_31275</name>
</gene>
<evidence type="ECO:0000256" key="1">
    <source>
        <dbReference type="SAM" id="Phobius"/>
    </source>
</evidence>
<name>A0A7Y4INZ1_MYXXA</name>
<dbReference type="EMBL" id="JABFNT010000143">
    <property type="protein sequence ID" value="NOJ82749.1"/>
    <property type="molecule type" value="Genomic_DNA"/>
</dbReference>
<dbReference type="AlphaFoldDB" id="A0A7Y4INZ1"/>
<evidence type="ECO:0000313" key="3">
    <source>
        <dbReference type="Proteomes" id="UP000533080"/>
    </source>
</evidence>
<feature type="transmembrane region" description="Helical" evidence="1">
    <location>
        <begin position="172"/>
        <end position="192"/>
    </location>
</feature>
<dbReference type="Proteomes" id="UP000533080">
    <property type="component" value="Unassembled WGS sequence"/>
</dbReference>
<keyword evidence="1" id="KW-0812">Transmembrane</keyword>
<accession>A0A7Y4INZ1</accession>
<protein>
    <submittedName>
        <fullName evidence="2">Uncharacterized protein</fullName>
    </submittedName>
</protein>
<keyword evidence="1" id="KW-0472">Membrane</keyword>
<sequence length="291" mass="33051">MPHVLHRPATRSPHMAKWDDLVLAIPPHAGGRSQAPAAVTLLETLLGLHEAELTLLRGLHRDVRPLQEGPFLAGRLHLEAVRAPQATRDEQLERLKSARSCFTEALGTERDKARLSFIALHLGLCWLLLGAERDAREWTQLAHRTAVEAMKDILVEASKHQGLTQNRYLDPALTFFMFFTSTATLGAGYLFWDRVLSKRTGTVMRRALGQMQALADYVDMLGEVRLRLGELPHDVARYELTHGVDEQQSVARITIRKLINDREAIYFNGRETRKVTWNDQERSEVITRELI</sequence>
<proteinExistence type="predicted"/>
<organism evidence="2 3">
    <name type="scientific">Myxococcus xanthus</name>
    <dbReference type="NCBI Taxonomy" id="34"/>
    <lineage>
        <taxon>Bacteria</taxon>
        <taxon>Pseudomonadati</taxon>
        <taxon>Myxococcota</taxon>
        <taxon>Myxococcia</taxon>
        <taxon>Myxococcales</taxon>
        <taxon>Cystobacterineae</taxon>
        <taxon>Myxococcaceae</taxon>
        <taxon>Myxococcus</taxon>
    </lineage>
</organism>
<comment type="caution">
    <text evidence="2">The sequence shown here is derived from an EMBL/GenBank/DDBJ whole genome shotgun (WGS) entry which is preliminary data.</text>
</comment>
<evidence type="ECO:0000313" key="2">
    <source>
        <dbReference type="EMBL" id="NOJ82749.1"/>
    </source>
</evidence>
<reference evidence="2 3" key="1">
    <citation type="submission" date="2020-05" db="EMBL/GenBank/DDBJ databases">
        <authorList>
            <person name="Whitworth D."/>
        </authorList>
    </citation>
    <scope>NUCLEOTIDE SEQUENCE [LARGE SCALE GENOMIC DNA]</scope>
    <source>
        <strain evidence="2 3">AM005</strain>
    </source>
</reference>
<keyword evidence="1" id="KW-1133">Transmembrane helix</keyword>